<accession>A0A6J7HWV8</accession>
<dbReference type="PROSITE" id="PS50935">
    <property type="entry name" value="SSB"/>
    <property type="match status" value="1"/>
</dbReference>
<gene>
    <name evidence="2" type="ORF">UFOPK3609_01429</name>
</gene>
<dbReference type="EMBL" id="CAFBMQ010000235">
    <property type="protein sequence ID" value="CAB4921755.1"/>
    <property type="molecule type" value="Genomic_DNA"/>
</dbReference>
<protein>
    <submittedName>
        <fullName evidence="2">Unannotated protein</fullName>
    </submittedName>
</protein>
<sequence>MSLSLVDRNEITLRGRLSAPAELRELPSGDTLLVFSLTVRRPPPDPARARPREPRQDTITCVSFAAALITRSAGWQPDDVLEVEGSLRRRFWRTPGGTAVAHEVDCRRVRKCRVPAGRRAADPARADASTDA</sequence>
<proteinExistence type="predicted"/>
<organism evidence="2">
    <name type="scientific">freshwater metagenome</name>
    <dbReference type="NCBI Taxonomy" id="449393"/>
    <lineage>
        <taxon>unclassified sequences</taxon>
        <taxon>metagenomes</taxon>
        <taxon>ecological metagenomes</taxon>
    </lineage>
</organism>
<reference evidence="2" key="1">
    <citation type="submission" date="2020-05" db="EMBL/GenBank/DDBJ databases">
        <authorList>
            <person name="Chiriac C."/>
            <person name="Salcher M."/>
            <person name="Ghai R."/>
            <person name="Kavagutti S V."/>
        </authorList>
    </citation>
    <scope>NUCLEOTIDE SEQUENCE</scope>
</reference>
<dbReference type="Pfam" id="PF00436">
    <property type="entry name" value="SSB"/>
    <property type="match status" value="1"/>
</dbReference>
<dbReference type="GO" id="GO:0003697">
    <property type="term" value="F:single-stranded DNA binding"/>
    <property type="evidence" value="ECO:0007669"/>
    <property type="project" value="InterPro"/>
</dbReference>
<dbReference type="SUPFAM" id="SSF50249">
    <property type="entry name" value="Nucleic acid-binding proteins"/>
    <property type="match status" value="1"/>
</dbReference>
<dbReference type="Gene3D" id="2.40.50.140">
    <property type="entry name" value="Nucleic acid-binding proteins"/>
    <property type="match status" value="1"/>
</dbReference>
<dbReference type="AlphaFoldDB" id="A0A6J7HWV8"/>
<keyword evidence="1" id="KW-0238">DNA-binding</keyword>
<dbReference type="InterPro" id="IPR000424">
    <property type="entry name" value="Primosome_PriB/ssb"/>
</dbReference>
<dbReference type="InterPro" id="IPR012340">
    <property type="entry name" value="NA-bd_OB-fold"/>
</dbReference>
<name>A0A6J7HWV8_9ZZZZ</name>
<evidence type="ECO:0000256" key="1">
    <source>
        <dbReference type="ARBA" id="ARBA00023125"/>
    </source>
</evidence>
<evidence type="ECO:0000313" key="2">
    <source>
        <dbReference type="EMBL" id="CAB4921755.1"/>
    </source>
</evidence>